<name>A0A364N9E0_STELY</name>
<gene>
    <name evidence="7" type="ORF">DDE83_002700</name>
</gene>
<dbReference type="PANTHER" id="PTHR23514:SF6">
    <property type="entry name" value="MAJOR FACILITATOR SUPERFAMILY (MFS) PROFILE DOMAIN-CONTAINING PROTEIN"/>
    <property type="match status" value="1"/>
</dbReference>
<evidence type="ECO:0000256" key="5">
    <source>
        <dbReference type="SAM" id="MobiDB-lite"/>
    </source>
</evidence>
<proteinExistence type="predicted"/>
<dbReference type="InterPro" id="IPR011701">
    <property type="entry name" value="MFS"/>
</dbReference>
<feature type="transmembrane region" description="Helical" evidence="6">
    <location>
        <begin position="394"/>
        <end position="415"/>
    </location>
</feature>
<feature type="transmembrane region" description="Helical" evidence="6">
    <location>
        <begin position="244"/>
        <end position="263"/>
    </location>
</feature>
<dbReference type="InterPro" id="IPR013901">
    <property type="entry name" value="Anthrone_oxy"/>
</dbReference>
<dbReference type="Gene3D" id="1.20.1250.20">
    <property type="entry name" value="MFS general substrate transporter like domains"/>
    <property type="match status" value="1"/>
</dbReference>
<dbReference type="FunFam" id="1.20.1250.20:FF:000286">
    <property type="entry name" value="MFS efflux transporter"/>
    <property type="match status" value="1"/>
</dbReference>
<accession>A0A364N9E0</accession>
<keyword evidence="8" id="KW-1185">Reference proteome</keyword>
<feature type="region of interest" description="Disordered" evidence="5">
    <location>
        <begin position="747"/>
        <end position="766"/>
    </location>
</feature>
<sequence length="973" mass="107236">MSVALHSLFDIQPASHITNPEPAYQKNKDKSPQSPRHVGILPDVELEFFAINKDDNDRQPSGSKHSAQDGTQTPKTPNELERSRPATPNRDDTFPRERLWNDDPMTKWRILCCCLIYFCNGINDSVVGALIPYMESYYHISYSIMSLVFVGNAVGFISAAFFTDTILGKIGRAKTLVSAETTQFFFLGYGAAMNLALNNVYCANTHPPSVILGLAHGSYGVGGIVAPIIGTAVASHGIIWSRFYFLLVGLRLCCIAFAAWSFWSFKEDSEDTLLEATTSRQTATEEAVSKLRNLKLALKNKVTIFGALFIFAYQGAEVSISGWFISYLINYRNGDPARVGYVTAGFWGGITLGRFVLTHAAPKIGEKNFVVILTLGTIGLQLLAWLTPNLIGNAVAVCLLGLLLGPVYPCSQTIFSRLIPRHIQTTTIGFIGGAGSSGGAVAPFTTGILAQAAGTWVLHPVCLGIPFTPPQSRIASVHKNPNMATQTIQILSISTAFVASGGIAALSLFDIPIMRSLPASRSLPMIRWLFSRGSHIFPTAAILSSSGFIYLAYKSLPSPSLKSVSSLLQHVIKGKPGYYLAAAALSFGIAPITRFMIPTNFTLIRKNEELGGSRSAASASYRNQAGSNARSADESVDSKDDVSQWKDLSMPQEKTQKESSKEEDKEVDELLAKFGKLNMRTFQSSRNMLLMSANNSQTMLLGAERTVLELLIHIISFLPYEELGNYHAVSPCWNSALKNNLPPRLRPLPDHPFPSTPPSRLEEPAAHRPLPKPIRSLAQDIQHRTAHWLNPALLIDISDDYYFWHDGAYGSLLNALTPHLHPFLTKHACDLVDGIDKIVKGEMGICLRTEINMGDFEEMFGSEGGKQMEIENAKYLTKPLTKSVEIYCVSGRVWDQQYKNVQWRNGNRDWQQRCVRIERERGVSMCDVIDELRGVLKADGLAPKDTNAEVLLEWRMGEHPVDMSAFDAFDRTG</sequence>
<evidence type="ECO:0000256" key="4">
    <source>
        <dbReference type="ARBA" id="ARBA00023136"/>
    </source>
</evidence>
<keyword evidence="3 6" id="KW-1133">Transmembrane helix</keyword>
<organism evidence="7 8">
    <name type="scientific">Stemphylium lycopersici</name>
    <name type="common">Tomato gray leaf spot disease fungus</name>
    <name type="synonym">Thyrospora lycopersici</name>
    <dbReference type="NCBI Taxonomy" id="183478"/>
    <lineage>
        <taxon>Eukaryota</taxon>
        <taxon>Fungi</taxon>
        <taxon>Dikarya</taxon>
        <taxon>Ascomycota</taxon>
        <taxon>Pezizomycotina</taxon>
        <taxon>Dothideomycetes</taxon>
        <taxon>Pleosporomycetidae</taxon>
        <taxon>Pleosporales</taxon>
        <taxon>Pleosporineae</taxon>
        <taxon>Pleosporaceae</taxon>
        <taxon>Stemphylium</taxon>
    </lineage>
</organism>
<dbReference type="InterPro" id="IPR036047">
    <property type="entry name" value="F-box-like_dom_sf"/>
</dbReference>
<comment type="subcellular location">
    <subcellularLocation>
        <location evidence="1">Membrane</location>
        <topology evidence="1">Multi-pass membrane protein</topology>
    </subcellularLocation>
</comment>
<dbReference type="SUPFAM" id="SSF81383">
    <property type="entry name" value="F-box domain"/>
    <property type="match status" value="1"/>
</dbReference>
<feature type="transmembrane region" description="Helical" evidence="6">
    <location>
        <begin position="529"/>
        <end position="553"/>
    </location>
</feature>
<keyword evidence="4 6" id="KW-0472">Membrane</keyword>
<evidence type="ECO:0000313" key="7">
    <source>
        <dbReference type="EMBL" id="RAR13968.1"/>
    </source>
</evidence>
<feature type="transmembrane region" description="Helical" evidence="6">
    <location>
        <begin position="339"/>
        <end position="357"/>
    </location>
</feature>
<keyword evidence="2 6" id="KW-0812">Transmembrane</keyword>
<dbReference type="AlphaFoldDB" id="A0A364N9E0"/>
<dbReference type="InterPro" id="IPR051788">
    <property type="entry name" value="MFS_Transporter"/>
</dbReference>
<evidence type="ECO:0000256" key="3">
    <source>
        <dbReference type="ARBA" id="ARBA00022989"/>
    </source>
</evidence>
<feature type="compositionally biased region" description="Basic and acidic residues" evidence="5">
    <location>
        <begin position="631"/>
        <end position="644"/>
    </location>
</feature>
<evidence type="ECO:0000256" key="6">
    <source>
        <dbReference type="SAM" id="Phobius"/>
    </source>
</evidence>
<feature type="compositionally biased region" description="Basic and acidic residues" evidence="5">
    <location>
        <begin position="78"/>
        <end position="98"/>
    </location>
</feature>
<dbReference type="Pfam" id="PF07690">
    <property type="entry name" value="MFS_1"/>
    <property type="match status" value="1"/>
</dbReference>
<evidence type="ECO:0000313" key="8">
    <source>
        <dbReference type="Proteomes" id="UP000249619"/>
    </source>
</evidence>
<feature type="compositionally biased region" description="Polar residues" evidence="5">
    <location>
        <begin position="59"/>
        <end position="76"/>
    </location>
</feature>
<feature type="transmembrane region" description="Helical" evidence="6">
    <location>
        <begin position="427"/>
        <end position="450"/>
    </location>
</feature>
<comment type="caution">
    <text evidence="7">The sequence shown here is derived from an EMBL/GenBank/DDBJ whole genome shotgun (WGS) entry which is preliminary data.</text>
</comment>
<dbReference type="OrthoDB" id="413079at2759"/>
<dbReference type="GO" id="GO:0022857">
    <property type="term" value="F:transmembrane transporter activity"/>
    <property type="evidence" value="ECO:0007669"/>
    <property type="project" value="InterPro"/>
</dbReference>
<feature type="transmembrane region" description="Helical" evidence="6">
    <location>
        <begin position="140"/>
        <end position="162"/>
    </location>
</feature>
<feature type="compositionally biased region" description="Basic and acidic residues" evidence="5">
    <location>
        <begin position="654"/>
        <end position="665"/>
    </location>
</feature>
<dbReference type="SUPFAM" id="SSF103473">
    <property type="entry name" value="MFS general substrate transporter"/>
    <property type="match status" value="1"/>
</dbReference>
<protein>
    <submittedName>
        <fullName evidence="7">Mfs general substrate transporter</fullName>
    </submittedName>
</protein>
<evidence type="ECO:0000256" key="1">
    <source>
        <dbReference type="ARBA" id="ARBA00004141"/>
    </source>
</evidence>
<feature type="transmembrane region" description="Helical" evidence="6">
    <location>
        <begin position="108"/>
        <end position="134"/>
    </location>
</feature>
<feature type="compositionally biased region" description="Polar residues" evidence="5">
    <location>
        <begin position="621"/>
        <end position="630"/>
    </location>
</feature>
<dbReference type="Proteomes" id="UP000249619">
    <property type="component" value="Unassembled WGS sequence"/>
</dbReference>
<evidence type="ECO:0000256" key="2">
    <source>
        <dbReference type="ARBA" id="ARBA00022692"/>
    </source>
</evidence>
<feature type="region of interest" description="Disordered" evidence="5">
    <location>
        <begin position="52"/>
        <end position="98"/>
    </location>
</feature>
<feature type="region of interest" description="Disordered" evidence="5">
    <location>
        <begin position="1"/>
        <end position="38"/>
    </location>
</feature>
<feature type="transmembrane region" description="Helical" evidence="6">
    <location>
        <begin position="219"/>
        <end position="238"/>
    </location>
</feature>
<feature type="transmembrane region" description="Helical" evidence="6">
    <location>
        <begin position="302"/>
        <end position="327"/>
    </location>
</feature>
<feature type="compositionally biased region" description="Pro residues" evidence="5">
    <location>
        <begin position="747"/>
        <end position="757"/>
    </location>
</feature>
<dbReference type="PANTHER" id="PTHR23514">
    <property type="entry name" value="BYPASS OF STOP CODON PROTEIN 6"/>
    <property type="match status" value="1"/>
</dbReference>
<dbReference type="InterPro" id="IPR036259">
    <property type="entry name" value="MFS_trans_sf"/>
</dbReference>
<reference evidence="8" key="1">
    <citation type="submission" date="2018-05" db="EMBL/GenBank/DDBJ databases">
        <title>Draft genome sequence of Stemphylium lycopersici strain CIDEFI 213.</title>
        <authorList>
            <person name="Medina R."/>
            <person name="Franco M.E.E."/>
            <person name="Lucentini C.G."/>
            <person name="Saparrat M.C.N."/>
            <person name="Balatti P.A."/>
        </authorList>
    </citation>
    <scope>NUCLEOTIDE SEQUENCE [LARGE SCALE GENOMIC DNA]</scope>
    <source>
        <strain evidence="8">CIDEFI 213</strain>
    </source>
</reference>
<dbReference type="GO" id="GO:0016020">
    <property type="term" value="C:membrane"/>
    <property type="evidence" value="ECO:0007669"/>
    <property type="project" value="UniProtKB-SubCell"/>
</dbReference>
<dbReference type="Pfam" id="PF08592">
    <property type="entry name" value="Anthrone_oxy"/>
    <property type="match status" value="1"/>
</dbReference>
<dbReference type="EMBL" id="QGDH01000028">
    <property type="protein sequence ID" value="RAR13968.1"/>
    <property type="molecule type" value="Genomic_DNA"/>
</dbReference>
<feature type="region of interest" description="Disordered" evidence="5">
    <location>
        <begin position="615"/>
        <end position="665"/>
    </location>
</feature>
<feature type="transmembrane region" description="Helical" evidence="6">
    <location>
        <begin position="488"/>
        <end position="509"/>
    </location>
</feature>